<dbReference type="OrthoDB" id="1405595at2759"/>
<dbReference type="EMBL" id="KZ613472">
    <property type="protein sequence ID" value="PMD24569.1"/>
    <property type="molecule type" value="Genomic_DNA"/>
</dbReference>
<dbReference type="STRING" id="1745343.A0A2J6QE72"/>
<evidence type="ECO:0000313" key="4">
    <source>
        <dbReference type="EMBL" id="PMD24569.1"/>
    </source>
</evidence>
<name>A0A2J6QE72_9HELO</name>
<keyword evidence="1" id="KW-0539">Nucleus</keyword>
<evidence type="ECO:0000259" key="3">
    <source>
        <dbReference type="Pfam" id="PF04082"/>
    </source>
</evidence>
<feature type="region of interest" description="Disordered" evidence="2">
    <location>
        <begin position="316"/>
        <end position="337"/>
    </location>
</feature>
<dbReference type="Proteomes" id="UP000235672">
    <property type="component" value="Unassembled WGS sequence"/>
</dbReference>
<dbReference type="GO" id="GO:0006351">
    <property type="term" value="P:DNA-templated transcription"/>
    <property type="evidence" value="ECO:0007669"/>
    <property type="project" value="InterPro"/>
</dbReference>
<dbReference type="Pfam" id="PF04082">
    <property type="entry name" value="Fungal_trans"/>
    <property type="match status" value="1"/>
</dbReference>
<keyword evidence="5" id="KW-1185">Reference proteome</keyword>
<proteinExistence type="predicted"/>
<protein>
    <recommendedName>
        <fullName evidence="3">Xylanolytic transcriptional activator regulatory domain-containing protein</fullName>
    </recommendedName>
</protein>
<gene>
    <name evidence="4" type="ORF">NA56DRAFT_741095</name>
</gene>
<sequence length="403" mass="44911">MYLADRTAMELSDIFHGSLVTLSRRLGLFEMTYNNMRAASVSSDRLESQNSVQQESAKRLAYFVFALDVEHALSFGHERSIISIYSMKLELPIEEEEQTKRNGPVFRTKFHLLCHNLLSNPQSHTTIPSNLTQLSNLIILLGLASVVLDLLRRQPDLFFDTKQALSHLGVVRPAIHSRIIAGPEGSMKVHGRTVYYITAISLCTPLEDLERAANDGFSRTGLTPKHHTRAAIIRLLTKHKVGAEHARHAIQLLRLYMIPLSNLEAHSNQSADDYMPAPNTALPASYSRYEPSALYFGVLTLWAYIIGRLSDDDGDDSQLGEHSYSPDVNLEPQRVTSSSSPLRTSIAALLQGMEAAINNDDSLACRTQWRTIVQHATAFLALRNNNAQEYSQVLSSLSDVISV</sequence>
<feature type="domain" description="Xylanolytic transcriptional activator regulatory" evidence="3">
    <location>
        <begin position="4"/>
        <end position="139"/>
    </location>
</feature>
<reference evidence="4 5" key="1">
    <citation type="submission" date="2016-05" db="EMBL/GenBank/DDBJ databases">
        <title>A degradative enzymes factory behind the ericoid mycorrhizal symbiosis.</title>
        <authorList>
            <consortium name="DOE Joint Genome Institute"/>
            <person name="Martino E."/>
            <person name="Morin E."/>
            <person name="Grelet G."/>
            <person name="Kuo A."/>
            <person name="Kohler A."/>
            <person name="Daghino S."/>
            <person name="Barry K."/>
            <person name="Choi C."/>
            <person name="Cichocki N."/>
            <person name="Clum A."/>
            <person name="Copeland A."/>
            <person name="Hainaut M."/>
            <person name="Haridas S."/>
            <person name="Labutti K."/>
            <person name="Lindquist E."/>
            <person name="Lipzen A."/>
            <person name="Khouja H.-R."/>
            <person name="Murat C."/>
            <person name="Ohm R."/>
            <person name="Olson A."/>
            <person name="Spatafora J."/>
            <person name="Veneault-Fourrey C."/>
            <person name="Henrissat B."/>
            <person name="Grigoriev I."/>
            <person name="Martin F."/>
            <person name="Perotto S."/>
        </authorList>
    </citation>
    <scope>NUCLEOTIDE SEQUENCE [LARGE SCALE GENOMIC DNA]</scope>
    <source>
        <strain evidence="4 5">UAMH 7357</strain>
    </source>
</reference>
<organism evidence="4 5">
    <name type="scientific">Hyaloscypha hepaticicola</name>
    <dbReference type="NCBI Taxonomy" id="2082293"/>
    <lineage>
        <taxon>Eukaryota</taxon>
        <taxon>Fungi</taxon>
        <taxon>Dikarya</taxon>
        <taxon>Ascomycota</taxon>
        <taxon>Pezizomycotina</taxon>
        <taxon>Leotiomycetes</taxon>
        <taxon>Helotiales</taxon>
        <taxon>Hyaloscyphaceae</taxon>
        <taxon>Hyaloscypha</taxon>
    </lineage>
</organism>
<evidence type="ECO:0000256" key="2">
    <source>
        <dbReference type="SAM" id="MobiDB-lite"/>
    </source>
</evidence>
<dbReference type="AlphaFoldDB" id="A0A2J6QE72"/>
<accession>A0A2J6QE72</accession>
<dbReference type="GO" id="GO:0003677">
    <property type="term" value="F:DNA binding"/>
    <property type="evidence" value="ECO:0007669"/>
    <property type="project" value="InterPro"/>
</dbReference>
<dbReference type="GO" id="GO:0008270">
    <property type="term" value="F:zinc ion binding"/>
    <property type="evidence" value="ECO:0007669"/>
    <property type="project" value="InterPro"/>
</dbReference>
<evidence type="ECO:0000313" key="5">
    <source>
        <dbReference type="Proteomes" id="UP000235672"/>
    </source>
</evidence>
<evidence type="ECO:0000256" key="1">
    <source>
        <dbReference type="ARBA" id="ARBA00023242"/>
    </source>
</evidence>
<dbReference type="InterPro" id="IPR007219">
    <property type="entry name" value="XnlR_reg_dom"/>
</dbReference>